<name>A0A087TFH6_STEMI</name>
<evidence type="ECO:0000313" key="3">
    <source>
        <dbReference type="Proteomes" id="UP000054359"/>
    </source>
</evidence>
<reference evidence="2 3" key="1">
    <citation type="submission" date="2013-11" db="EMBL/GenBank/DDBJ databases">
        <title>Genome sequencing of Stegodyphus mimosarum.</title>
        <authorList>
            <person name="Bechsgaard J."/>
        </authorList>
    </citation>
    <scope>NUCLEOTIDE SEQUENCE [LARGE SCALE GENOMIC DNA]</scope>
</reference>
<keyword evidence="3" id="KW-1185">Reference proteome</keyword>
<dbReference type="SMART" id="SM00225">
    <property type="entry name" value="BTB"/>
    <property type="match status" value="1"/>
</dbReference>
<dbReference type="OrthoDB" id="6437200at2759"/>
<dbReference type="STRING" id="407821.A0A087TFH6"/>
<dbReference type="PANTHER" id="PTHR24413">
    <property type="entry name" value="SPECKLE-TYPE POZ PROTEIN"/>
    <property type="match status" value="1"/>
</dbReference>
<proteinExistence type="predicted"/>
<evidence type="ECO:0000259" key="1">
    <source>
        <dbReference type="PROSITE" id="PS50097"/>
    </source>
</evidence>
<organism evidence="2 3">
    <name type="scientific">Stegodyphus mimosarum</name>
    <name type="common">African social velvet spider</name>
    <dbReference type="NCBI Taxonomy" id="407821"/>
    <lineage>
        <taxon>Eukaryota</taxon>
        <taxon>Metazoa</taxon>
        <taxon>Ecdysozoa</taxon>
        <taxon>Arthropoda</taxon>
        <taxon>Chelicerata</taxon>
        <taxon>Arachnida</taxon>
        <taxon>Araneae</taxon>
        <taxon>Araneomorphae</taxon>
        <taxon>Entelegynae</taxon>
        <taxon>Eresoidea</taxon>
        <taxon>Eresidae</taxon>
        <taxon>Stegodyphus</taxon>
    </lineage>
</organism>
<dbReference type="AlphaFoldDB" id="A0A087TFH6"/>
<sequence length="321" mass="36506">MAAYILDFERTFMLPNSSVCPSFGPTNDCFKEWDVFLIKGVEKEKYEFHLRRKTTEEKLQLTGVIELRSPTNVIVNVSDVMHVGQTTLYIFLSNLSIPLRTSFKIVVLRLTKGMKISSQLNAELQKLNSSQKPMPTFSADTLLTLSRDIESVYTKQDYSDMVLVVDTLEIHVHKFMLSARSPVFAGMLQHTMTESTESRVVINDVDPNVMNELVLFMYTGRVNDYSYIMARDLYSAADKYAILELKGICRQVITSSLSTSTATEALILADMHSDDELKKNVMLFICSNIKKMKTTQEWAAFLKEYSNLGTEVLSFVLDKLC</sequence>
<dbReference type="InterPro" id="IPR011333">
    <property type="entry name" value="SKP1/BTB/POZ_sf"/>
</dbReference>
<dbReference type="PROSITE" id="PS50097">
    <property type="entry name" value="BTB"/>
    <property type="match status" value="1"/>
</dbReference>
<dbReference type="Pfam" id="PF00651">
    <property type="entry name" value="BTB"/>
    <property type="match status" value="1"/>
</dbReference>
<dbReference type="Proteomes" id="UP000054359">
    <property type="component" value="Unassembled WGS sequence"/>
</dbReference>
<dbReference type="Gene3D" id="3.30.710.10">
    <property type="entry name" value="Potassium Channel Kv1.1, Chain A"/>
    <property type="match status" value="1"/>
</dbReference>
<dbReference type="EMBL" id="KK114977">
    <property type="protein sequence ID" value="KFM63865.1"/>
    <property type="molecule type" value="Genomic_DNA"/>
</dbReference>
<feature type="non-terminal residue" evidence="2">
    <location>
        <position position="321"/>
    </location>
</feature>
<dbReference type="Gene3D" id="1.25.40.420">
    <property type="match status" value="1"/>
</dbReference>
<protein>
    <submittedName>
        <fullName evidence="2">Speckle-type POZ protein B</fullName>
    </submittedName>
</protein>
<feature type="domain" description="BTB" evidence="1">
    <location>
        <begin position="159"/>
        <end position="226"/>
    </location>
</feature>
<dbReference type="InterPro" id="IPR000210">
    <property type="entry name" value="BTB/POZ_dom"/>
</dbReference>
<dbReference type="SUPFAM" id="SSF54695">
    <property type="entry name" value="POZ domain"/>
    <property type="match status" value="1"/>
</dbReference>
<gene>
    <name evidence="2" type="ORF">X975_00886</name>
</gene>
<evidence type="ECO:0000313" key="2">
    <source>
        <dbReference type="EMBL" id="KFM63865.1"/>
    </source>
</evidence>
<accession>A0A087TFH6</accession>
<dbReference type="OMA" id="SYIMARD"/>